<evidence type="ECO:0000313" key="3">
    <source>
        <dbReference type="RefSeq" id="XP_014678559.1"/>
    </source>
</evidence>
<feature type="compositionally biased region" description="Low complexity" evidence="1">
    <location>
        <begin position="48"/>
        <end position="58"/>
    </location>
</feature>
<organism evidence="2 3">
    <name type="scientific">Priapulus caudatus</name>
    <name type="common">Priapulid worm</name>
    <dbReference type="NCBI Taxonomy" id="37621"/>
    <lineage>
        <taxon>Eukaryota</taxon>
        <taxon>Metazoa</taxon>
        <taxon>Ecdysozoa</taxon>
        <taxon>Scalidophora</taxon>
        <taxon>Priapulida</taxon>
        <taxon>Priapulimorpha</taxon>
        <taxon>Priapulimorphida</taxon>
        <taxon>Priapulidae</taxon>
        <taxon>Priapulus</taxon>
    </lineage>
</organism>
<dbReference type="Proteomes" id="UP000695022">
    <property type="component" value="Unplaced"/>
</dbReference>
<proteinExistence type="predicted"/>
<gene>
    <name evidence="3" type="primary">LOC106818357</name>
</gene>
<protein>
    <submittedName>
        <fullName evidence="3">Uncharacterized protein LOC106818357</fullName>
    </submittedName>
</protein>
<reference evidence="3" key="1">
    <citation type="submission" date="2025-08" db="UniProtKB">
        <authorList>
            <consortium name="RefSeq"/>
        </authorList>
    </citation>
    <scope>IDENTIFICATION</scope>
</reference>
<feature type="compositionally biased region" description="Acidic residues" evidence="1">
    <location>
        <begin position="63"/>
        <end position="76"/>
    </location>
</feature>
<keyword evidence="2" id="KW-1185">Reference proteome</keyword>
<accession>A0ABM1F288</accession>
<dbReference type="RefSeq" id="XP_014678559.1">
    <property type="nucleotide sequence ID" value="XM_014823073.1"/>
</dbReference>
<name>A0ABM1F288_PRICU</name>
<evidence type="ECO:0000256" key="1">
    <source>
        <dbReference type="SAM" id="MobiDB-lite"/>
    </source>
</evidence>
<feature type="region of interest" description="Disordered" evidence="1">
    <location>
        <begin position="1"/>
        <end position="136"/>
    </location>
</feature>
<evidence type="ECO:0000313" key="2">
    <source>
        <dbReference type="Proteomes" id="UP000695022"/>
    </source>
</evidence>
<sequence length="149" mass="15669">MDPGDGRGTAEGKDGAPEGDSQMGKLDEANRVGPAQTADADDEEVTEVEVGTEQGTAGAECEMPVDQELADADDGESERCDARPPADLTPSPAGSEVDEVGKAGMADETARRHKAVGAMEHGYRPRGLAQMPEQVTRSRLQVQPPAYYV</sequence>
<dbReference type="GeneID" id="106818357"/>
<feature type="compositionally biased region" description="Basic and acidic residues" evidence="1">
    <location>
        <begin position="1"/>
        <end position="16"/>
    </location>
</feature>